<evidence type="ECO:0000256" key="2">
    <source>
        <dbReference type="ARBA" id="ARBA00010617"/>
    </source>
</evidence>
<dbReference type="Pfam" id="PF00067">
    <property type="entry name" value="p450"/>
    <property type="match status" value="1"/>
</dbReference>
<dbReference type="InterPro" id="IPR036396">
    <property type="entry name" value="Cyt_P450_sf"/>
</dbReference>
<evidence type="ECO:0000256" key="5">
    <source>
        <dbReference type="ARBA" id="ARBA00023002"/>
    </source>
</evidence>
<dbReference type="InterPro" id="IPR001128">
    <property type="entry name" value="Cyt_P450"/>
</dbReference>
<evidence type="ECO:0000256" key="1">
    <source>
        <dbReference type="ARBA" id="ARBA00001971"/>
    </source>
</evidence>
<keyword evidence="11" id="KW-1185">Reference proteome</keyword>
<keyword evidence="7" id="KW-0503">Monooxygenase</keyword>
<feature type="transmembrane region" description="Helical" evidence="9">
    <location>
        <begin position="12"/>
        <end position="33"/>
    </location>
</feature>
<keyword evidence="5" id="KW-0560">Oxidoreductase</keyword>
<evidence type="ECO:0000256" key="8">
    <source>
        <dbReference type="SAM" id="MobiDB-lite"/>
    </source>
</evidence>
<dbReference type="Proteomes" id="UP001433268">
    <property type="component" value="Unassembled WGS sequence"/>
</dbReference>
<dbReference type="EMBL" id="JAQQWN010000003">
    <property type="protein sequence ID" value="KAK8091558.1"/>
    <property type="molecule type" value="Genomic_DNA"/>
</dbReference>
<keyword evidence="6" id="KW-0408">Iron</keyword>
<sequence>MFPGPIDARSALGSVVGLFALYYLCIAVYRLYLSPIAKFPGPRIAAITPWYEKFIDLWSNQFHDVLRDMHKTYGKWIRTLFDNQLSWVMTLFPSLFVLTGGSQALSLDARRGSCPSTMANTTASSTSRLGLGGVTLCVHVQAWEWQLRRRPVETFFSRRGITLTESVVHDKTRILSSRLTALCGSGSVVHVDHAYAACVGDIIIELSMGEESHMLDEPNFNPEWLLKLVPWDILHHIFPRIAGFKMWHIVGQQKINKIRLELDEEDKKGDANGEMSPGHSSIFHHLLRSNLPEFDKDSTRLAREAVLILGAGSINTSTLSLVTYYVLADPAIHRRLTKELADTTSVAESSVKVTSWAEFEKDPYLSACIREGLRTRLAPDTDIQYKDWHIPKNVRKHQPTHSPDLPPTRSNEDETDTPRTLHTQTPVYPEPFKYKPERWIGDIDPRMYRNYVLWGKGSRDCLGKK</sequence>
<evidence type="ECO:0000256" key="4">
    <source>
        <dbReference type="ARBA" id="ARBA00022723"/>
    </source>
</evidence>
<dbReference type="SUPFAM" id="SSF48264">
    <property type="entry name" value="Cytochrome P450"/>
    <property type="match status" value="1"/>
</dbReference>
<dbReference type="GeneID" id="92039294"/>
<dbReference type="Gene3D" id="1.10.630.10">
    <property type="entry name" value="Cytochrome P450"/>
    <property type="match status" value="1"/>
</dbReference>
<name>A0ABR1X800_9PEZI</name>
<dbReference type="PRINTS" id="PR00465">
    <property type="entry name" value="EP450IV"/>
</dbReference>
<dbReference type="PANTHER" id="PTHR24305:SF157">
    <property type="entry name" value="N-ACETYLTRYPTOPHAN 6-HYDROXYLASE IVOC-RELATED"/>
    <property type="match status" value="1"/>
</dbReference>
<comment type="caution">
    <text evidence="10">The sequence shown here is derived from an EMBL/GenBank/DDBJ whole genome shotgun (WGS) entry which is preliminary data.</text>
</comment>
<evidence type="ECO:0000256" key="6">
    <source>
        <dbReference type="ARBA" id="ARBA00023004"/>
    </source>
</evidence>
<dbReference type="InterPro" id="IPR050121">
    <property type="entry name" value="Cytochrome_P450_monoxygenase"/>
</dbReference>
<keyword evidence="3" id="KW-0349">Heme</keyword>
<dbReference type="InterPro" id="IPR002403">
    <property type="entry name" value="Cyt_P450_E_grp-IV"/>
</dbReference>
<gene>
    <name evidence="10" type="ORF">PG997_001919</name>
</gene>
<evidence type="ECO:0000256" key="9">
    <source>
        <dbReference type="SAM" id="Phobius"/>
    </source>
</evidence>
<dbReference type="PANTHER" id="PTHR24305">
    <property type="entry name" value="CYTOCHROME P450"/>
    <property type="match status" value="1"/>
</dbReference>
<organism evidence="10 11">
    <name type="scientific">Apiospora hydei</name>
    <dbReference type="NCBI Taxonomy" id="1337664"/>
    <lineage>
        <taxon>Eukaryota</taxon>
        <taxon>Fungi</taxon>
        <taxon>Dikarya</taxon>
        <taxon>Ascomycota</taxon>
        <taxon>Pezizomycotina</taxon>
        <taxon>Sordariomycetes</taxon>
        <taxon>Xylariomycetidae</taxon>
        <taxon>Amphisphaeriales</taxon>
        <taxon>Apiosporaceae</taxon>
        <taxon>Apiospora</taxon>
    </lineage>
</organism>
<evidence type="ECO:0000313" key="11">
    <source>
        <dbReference type="Proteomes" id="UP001433268"/>
    </source>
</evidence>
<evidence type="ECO:0000313" key="10">
    <source>
        <dbReference type="EMBL" id="KAK8091558.1"/>
    </source>
</evidence>
<reference evidence="10 11" key="1">
    <citation type="submission" date="2023-01" db="EMBL/GenBank/DDBJ databases">
        <title>Analysis of 21 Apiospora genomes using comparative genomics revels a genus with tremendous synthesis potential of carbohydrate active enzymes and secondary metabolites.</title>
        <authorList>
            <person name="Sorensen T."/>
        </authorList>
    </citation>
    <scope>NUCLEOTIDE SEQUENCE [LARGE SCALE GENOMIC DNA]</scope>
    <source>
        <strain evidence="10 11">CBS 114990</strain>
    </source>
</reference>
<keyword evidence="9" id="KW-0472">Membrane</keyword>
<protein>
    <submittedName>
        <fullName evidence="10">Cytochrome P450</fullName>
    </submittedName>
</protein>
<comment type="cofactor">
    <cofactor evidence="1">
        <name>heme</name>
        <dbReference type="ChEBI" id="CHEBI:30413"/>
    </cofactor>
</comment>
<accession>A0ABR1X800</accession>
<keyword evidence="9" id="KW-1133">Transmembrane helix</keyword>
<evidence type="ECO:0000256" key="7">
    <source>
        <dbReference type="ARBA" id="ARBA00023033"/>
    </source>
</evidence>
<proteinExistence type="inferred from homology"/>
<feature type="region of interest" description="Disordered" evidence="8">
    <location>
        <begin position="389"/>
        <end position="428"/>
    </location>
</feature>
<dbReference type="RefSeq" id="XP_066673530.1">
    <property type="nucleotide sequence ID" value="XM_066806234.1"/>
</dbReference>
<comment type="similarity">
    <text evidence="2">Belongs to the cytochrome P450 family.</text>
</comment>
<feature type="compositionally biased region" description="Basic and acidic residues" evidence="8">
    <location>
        <begin position="410"/>
        <end position="419"/>
    </location>
</feature>
<evidence type="ECO:0000256" key="3">
    <source>
        <dbReference type="ARBA" id="ARBA00022617"/>
    </source>
</evidence>
<keyword evidence="4" id="KW-0479">Metal-binding</keyword>
<keyword evidence="9" id="KW-0812">Transmembrane</keyword>